<organism evidence="1 2">
    <name type="scientific">Roseibium aestuarii</name>
    <dbReference type="NCBI Taxonomy" id="2600299"/>
    <lineage>
        <taxon>Bacteria</taxon>
        <taxon>Pseudomonadati</taxon>
        <taxon>Pseudomonadota</taxon>
        <taxon>Alphaproteobacteria</taxon>
        <taxon>Hyphomicrobiales</taxon>
        <taxon>Stappiaceae</taxon>
        <taxon>Roseibium</taxon>
    </lineage>
</organism>
<dbReference type="Pfam" id="PF05013">
    <property type="entry name" value="FGase"/>
    <property type="match status" value="1"/>
</dbReference>
<dbReference type="InterPro" id="IPR011227">
    <property type="entry name" value="UCP029730"/>
</dbReference>
<accession>A0ABW4JTF8</accession>
<comment type="caution">
    <text evidence="1">The sequence shown here is derived from an EMBL/GenBank/DDBJ whole genome shotgun (WGS) entry which is preliminary data.</text>
</comment>
<evidence type="ECO:0000313" key="1">
    <source>
        <dbReference type="EMBL" id="MFD1695412.1"/>
    </source>
</evidence>
<dbReference type="RefSeq" id="WP_149890852.1">
    <property type="nucleotide sequence ID" value="NZ_JBHUFA010000001.1"/>
</dbReference>
<dbReference type="PIRSF" id="PIRSF029730">
    <property type="entry name" value="UCP029730"/>
    <property type="match status" value="1"/>
</dbReference>
<evidence type="ECO:0000313" key="2">
    <source>
        <dbReference type="Proteomes" id="UP001597327"/>
    </source>
</evidence>
<name>A0ABW4JTF8_9HYPH</name>
<reference evidence="2" key="1">
    <citation type="journal article" date="2019" name="Int. J. Syst. Evol. Microbiol.">
        <title>The Global Catalogue of Microorganisms (GCM) 10K type strain sequencing project: providing services to taxonomists for standard genome sequencing and annotation.</title>
        <authorList>
            <consortium name="The Broad Institute Genomics Platform"/>
            <consortium name="The Broad Institute Genome Sequencing Center for Infectious Disease"/>
            <person name="Wu L."/>
            <person name="Ma J."/>
        </authorList>
    </citation>
    <scope>NUCLEOTIDE SEQUENCE [LARGE SCALE GENOMIC DNA]</scope>
    <source>
        <strain evidence="2">JCM 3369</strain>
    </source>
</reference>
<protein>
    <submittedName>
        <fullName evidence="1">N-formylglutamate amidohydrolase</fullName>
    </submittedName>
</protein>
<sequence>MAYGSSAVGETYAPVGIENETGAGGFVFLCEHASNYIPPSMGTLGLDSEALSSHIAWDPGALGVARALAGLLDSPLVASGLSRLLIDCNRETDAPDLIPVRSELTDIPGNADLDEAARRHRINLAHVPFHAAAEAVISARCAAGLRPAVVSLHSFTPVYKGVSRPWEIGLIHDRDPALAAPVLKALADTTTHVVGDNEPYSPADGVFYSLDRHAQSLGLPHLMIEIRNDLLKTPAQEQGWARLLAPLLKDALAGLDRSGGTHA</sequence>
<dbReference type="SUPFAM" id="SSF53187">
    <property type="entry name" value="Zn-dependent exopeptidases"/>
    <property type="match status" value="1"/>
</dbReference>
<dbReference type="InterPro" id="IPR007709">
    <property type="entry name" value="N-FG_amidohydro"/>
</dbReference>
<dbReference type="Proteomes" id="UP001597327">
    <property type="component" value="Unassembled WGS sequence"/>
</dbReference>
<dbReference type="EMBL" id="JBHUFA010000001">
    <property type="protein sequence ID" value="MFD1695412.1"/>
    <property type="molecule type" value="Genomic_DNA"/>
</dbReference>
<gene>
    <name evidence="1" type="ORF">ACFSC7_07775</name>
</gene>
<dbReference type="Gene3D" id="3.40.630.40">
    <property type="entry name" value="Zn-dependent exopeptidases"/>
    <property type="match status" value="1"/>
</dbReference>
<keyword evidence="2" id="KW-1185">Reference proteome</keyword>
<proteinExistence type="predicted"/>